<feature type="transmembrane region" description="Helical" evidence="1">
    <location>
        <begin position="36"/>
        <end position="61"/>
    </location>
</feature>
<reference evidence="2 3" key="1">
    <citation type="journal article" date="2014" name="Genome Announc.">
        <title>Genome Sequences of Three Novel Bacillus cereus Bacteriophages.</title>
        <authorList>
            <person name="Grose J.H."/>
            <person name="Jensen J.D."/>
            <person name="Merrill B.D."/>
            <person name="Fisher J.N."/>
            <person name="Burnett S.H."/>
            <person name="Breakwell D.P."/>
        </authorList>
    </citation>
    <scope>NUCLEOTIDE SEQUENCE [LARGE SCALE GENOMIC DNA]</scope>
</reference>
<gene>
    <name evidence="2" type="ORF">SHANETTE_85</name>
</gene>
<name>S5MB44_9CAUD</name>
<organism evidence="2 3">
    <name type="scientific">Bacillus phage Shanette</name>
    <dbReference type="NCBI Taxonomy" id="1296656"/>
    <lineage>
        <taxon>Viruses</taxon>
        <taxon>Duplodnaviria</taxon>
        <taxon>Heunggongvirae</taxon>
        <taxon>Uroviricota</taxon>
        <taxon>Caudoviricetes</taxon>
        <taxon>Herelleviridae</taxon>
        <taxon>Spounavirinae</taxon>
        <taxon>Siminovitchvirus</taxon>
        <taxon>Siminovitchvirus shanette</taxon>
    </lineage>
</organism>
<dbReference type="Proteomes" id="UP000015093">
    <property type="component" value="Segment"/>
</dbReference>
<proteinExistence type="predicted"/>
<protein>
    <submittedName>
        <fullName evidence="2">Uncharacterized protein</fullName>
    </submittedName>
</protein>
<keyword evidence="3" id="KW-1185">Reference proteome</keyword>
<keyword evidence="1" id="KW-0812">Transmembrane</keyword>
<evidence type="ECO:0000256" key="1">
    <source>
        <dbReference type="SAM" id="Phobius"/>
    </source>
</evidence>
<accession>S5MB44</accession>
<sequence length="66" mass="7359">MITLLVVCIGLFLGTGAILGATIIQWKQDDKFIVHLTSVCIFFIIFWLSLGGIIQTIVYLITGRFI</sequence>
<dbReference type="GeneID" id="26642428"/>
<keyword evidence="1" id="KW-1133">Transmembrane helix</keyword>
<evidence type="ECO:0000313" key="3">
    <source>
        <dbReference type="Proteomes" id="UP000015093"/>
    </source>
</evidence>
<evidence type="ECO:0000313" key="2">
    <source>
        <dbReference type="EMBL" id="AGR46979.1"/>
    </source>
</evidence>
<dbReference type="RefSeq" id="YP_009216080.1">
    <property type="nucleotide sequence ID" value="NC_028983.1"/>
</dbReference>
<dbReference type="KEGG" id="vg:26642428"/>
<dbReference type="EMBL" id="KC595513">
    <property type="protein sequence ID" value="AGR46979.1"/>
    <property type="molecule type" value="Genomic_DNA"/>
</dbReference>
<keyword evidence="1" id="KW-0472">Membrane</keyword>